<dbReference type="Proteomes" id="UP001442494">
    <property type="component" value="Unassembled WGS sequence"/>
</dbReference>
<dbReference type="EMBL" id="JAMPKK010000033">
    <property type="protein sequence ID" value="MEP0865867.1"/>
    <property type="molecule type" value="Genomic_DNA"/>
</dbReference>
<proteinExistence type="predicted"/>
<comment type="caution">
    <text evidence="2">The sequence shown here is derived from an EMBL/GenBank/DDBJ whole genome shotgun (WGS) entry which is preliminary data.</text>
</comment>
<gene>
    <name evidence="2" type="ORF">NDI37_15460</name>
</gene>
<sequence>MTNNISSNTSSVTSSPQPQTNQRWPTFLEMLQRLHQEGIYIHPEHLAEFLLFHGLPVNLCYVPKHLKSKAAFINKNYHGDMADIIEEPDDVASQFPWLNQN</sequence>
<keyword evidence="3" id="KW-1185">Reference proteome</keyword>
<protein>
    <submittedName>
        <fullName evidence="2">Uncharacterized protein</fullName>
    </submittedName>
</protein>
<name>A0ABV0JT65_9CYAN</name>
<organism evidence="2 3">
    <name type="scientific">Funiculus sociatus GB2-A5</name>
    <dbReference type="NCBI Taxonomy" id="2933946"/>
    <lineage>
        <taxon>Bacteria</taxon>
        <taxon>Bacillati</taxon>
        <taxon>Cyanobacteriota</taxon>
        <taxon>Cyanophyceae</taxon>
        <taxon>Coleofasciculales</taxon>
        <taxon>Coleofasciculaceae</taxon>
        <taxon>Funiculus</taxon>
    </lineage>
</organism>
<accession>A0ABV0JT65</accession>
<evidence type="ECO:0000313" key="2">
    <source>
        <dbReference type="EMBL" id="MEP0865867.1"/>
    </source>
</evidence>
<evidence type="ECO:0000313" key="3">
    <source>
        <dbReference type="Proteomes" id="UP001442494"/>
    </source>
</evidence>
<feature type="region of interest" description="Disordered" evidence="1">
    <location>
        <begin position="1"/>
        <end position="21"/>
    </location>
</feature>
<dbReference type="RefSeq" id="WP_190420869.1">
    <property type="nucleotide sequence ID" value="NZ_JAMPKK010000033.1"/>
</dbReference>
<reference evidence="2 3" key="1">
    <citation type="submission" date="2022-04" db="EMBL/GenBank/DDBJ databases">
        <title>Positive selection, recombination, and allopatry shape intraspecific diversity of widespread and dominant cyanobacteria.</title>
        <authorList>
            <person name="Wei J."/>
            <person name="Shu W."/>
            <person name="Hu C."/>
        </authorList>
    </citation>
    <scope>NUCLEOTIDE SEQUENCE [LARGE SCALE GENOMIC DNA]</scope>
    <source>
        <strain evidence="2 3">GB2-A5</strain>
    </source>
</reference>
<evidence type="ECO:0000256" key="1">
    <source>
        <dbReference type="SAM" id="MobiDB-lite"/>
    </source>
</evidence>